<accession>A0A183D587</accession>
<name>A0A183D587_9BILA</name>
<evidence type="ECO:0000313" key="1">
    <source>
        <dbReference type="WBParaSite" id="GPUH_0000388501-mRNA-1"/>
    </source>
</evidence>
<protein>
    <submittedName>
        <fullName evidence="1">TOG domain-containing protein</fullName>
    </submittedName>
</protein>
<sequence length="136" mass="15199">LLHAIIAIAPHLKEDKSMASNDVEKYIKHCMRMSLSGMPRQAKFAVRCIAALLNTEKARAQLTTVFRESLKRITLSDPQCCTALKALGSCIEADAVGFSEQLHPVIEVFMLFLQKSSKTKCRRELKDEGVEVFCCP</sequence>
<dbReference type="AlphaFoldDB" id="A0A183D587"/>
<proteinExistence type="predicted"/>
<organism evidence="1">
    <name type="scientific">Gongylonema pulchrum</name>
    <dbReference type="NCBI Taxonomy" id="637853"/>
    <lineage>
        <taxon>Eukaryota</taxon>
        <taxon>Metazoa</taxon>
        <taxon>Ecdysozoa</taxon>
        <taxon>Nematoda</taxon>
        <taxon>Chromadorea</taxon>
        <taxon>Rhabditida</taxon>
        <taxon>Spirurina</taxon>
        <taxon>Spiruromorpha</taxon>
        <taxon>Spiruroidea</taxon>
        <taxon>Gongylonematidae</taxon>
        <taxon>Gongylonema</taxon>
    </lineage>
</organism>
<dbReference type="WBParaSite" id="GPUH_0000388501-mRNA-1">
    <property type="protein sequence ID" value="GPUH_0000388501-mRNA-1"/>
    <property type="gene ID" value="GPUH_0000388501"/>
</dbReference>
<dbReference type="Pfam" id="PF20168">
    <property type="entry name" value="PDS5"/>
    <property type="match status" value="1"/>
</dbReference>
<reference evidence="1" key="1">
    <citation type="submission" date="2016-06" db="UniProtKB">
        <authorList>
            <consortium name="WormBaseParasite"/>
        </authorList>
    </citation>
    <scope>IDENTIFICATION</scope>
</reference>